<dbReference type="HOGENOM" id="CLU_3029006_0_0_6"/>
<dbReference type="KEGG" id="ppi:YSA_00883"/>
<evidence type="ECO:0000313" key="2">
    <source>
        <dbReference type="Proteomes" id="UP000005268"/>
    </source>
</evidence>
<dbReference type="AlphaFoldDB" id="I3UP32"/>
<organism evidence="1 2">
    <name type="scientific">Pseudomonas putida ND6</name>
    <dbReference type="NCBI Taxonomy" id="231023"/>
    <lineage>
        <taxon>Bacteria</taxon>
        <taxon>Pseudomonadati</taxon>
        <taxon>Pseudomonadota</taxon>
        <taxon>Gammaproteobacteria</taxon>
        <taxon>Pseudomonadales</taxon>
        <taxon>Pseudomonadaceae</taxon>
        <taxon>Pseudomonas</taxon>
    </lineage>
</organism>
<dbReference type="Proteomes" id="UP000005268">
    <property type="component" value="Chromosome"/>
</dbReference>
<gene>
    <name evidence="1" type="ORF">YSA_00883</name>
</gene>
<sequence length="55" mass="6184">MAGSPRDSPYDAPGHKSSLTNLDCFCSRLQSLEEELSRHPQAFYDVVVLFPCDRP</sequence>
<proteinExistence type="predicted"/>
<accession>I3UP32</accession>
<name>I3UP32_PSEPU</name>
<reference evidence="1 2" key="1">
    <citation type="journal article" date="2012" name="J. Bacteriol.">
        <title>Complete Genome Sequence of the Naphthalene-Degrading Pseudomonas putida Strain ND6.</title>
        <authorList>
            <person name="Li S."/>
            <person name="Zhao H."/>
            <person name="Li Y."/>
            <person name="Niu S."/>
            <person name="Cai B."/>
        </authorList>
    </citation>
    <scope>NUCLEOTIDE SEQUENCE [LARGE SCALE GENOMIC DNA]</scope>
    <source>
        <strain evidence="1 2">ND6</strain>
    </source>
</reference>
<dbReference type="EMBL" id="CP003588">
    <property type="protein sequence ID" value="AFK67253.1"/>
    <property type="molecule type" value="Genomic_DNA"/>
</dbReference>
<protein>
    <submittedName>
        <fullName evidence="1">Uncharacterized protein</fullName>
    </submittedName>
</protein>
<evidence type="ECO:0000313" key="1">
    <source>
        <dbReference type="EMBL" id="AFK67253.1"/>
    </source>
</evidence>